<dbReference type="InterPro" id="IPR002698">
    <property type="entry name" value="FTHF_cligase"/>
</dbReference>
<keyword evidence="1" id="KW-0460">Magnesium</keyword>
<dbReference type="OrthoDB" id="2015992at2759"/>
<dbReference type="PANTHER" id="PTHR23407:SF10">
    <property type="entry name" value="5-FORMYLTETRAHYDROFOLATE CYCLO-LIGASE, MITOCHONDRIAL-LIKE ISOFORM X1"/>
    <property type="match status" value="1"/>
</dbReference>
<protein>
    <recommendedName>
        <fullName evidence="1">5-formyltetrahydrofolate cyclo-ligase</fullName>
        <ecNumber evidence="1">6.3.3.2</ecNumber>
    </recommendedName>
</protein>
<accession>A0A6A2WVL0</accession>
<dbReference type="GO" id="GO:0009396">
    <property type="term" value="P:folic acid-containing compound biosynthetic process"/>
    <property type="evidence" value="ECO:0007669"/>
    <property type="project" value="TreeGrafter"/>
</dbReference>
<dbReference type="NCBIfam" id="TIGR02727">
    <property type="entry name" value="MTHFS_bact"/>
    <property type="match status" value="1"/>
</dbReference>
<proteinExistence type="inferred from homology"/>
<dbReference type="EMBL" id="VEPZ02001737">
    <property type="protein sequence ID" value="KAE8659325.1"/>
    <property type="molecule type" value="Genomic_DNA"/>
</dbReference>
<dbReference type="SUPFAM" id="SSF100950">
    <property type="entry name" value="NagB/RpiA/CoA transferase-like"/>
    <property type="match status" value="1"/>
</dbReference>
<dbReference type="Proteomes" id="UP000436088">
    <property type="component" value="Unassembled WGS sequence"/>
</dbReference>
<keyword evidence="1" id="KW-0547">Nucleotide-binding</keyword>
<organism evidence="2 3">
    <name type="scientific">Hibiscus syriacus</name>
    <name type="common">Rose of Sharon</name>
    <dbReference type="NCBI Taxonomy" id="106335"/>
    <lineage>
        <taxon>Eukaryota</taxon>
        <taxon>Viridiplantae</taxon>
        <taxon>Streptophyta</taxon>
        <taxon>Embryophyta</taxon>
        <taxon>Tracheophyta</taxon>
        <taxon>Spermatophyta</taxon>
        <taxon>Magnoliopsida</taxon>
        <taxon>eudicotyledons</taxon>
        <taxon>Gunneridae</taxon>
        <taxon>Pentapetalae</taxon>
        <taxon>rosids</taxon>
        <taxon>malvids</taxon>
        <taxon>Malvales</taxon>
        <taxon>Malvaceae</taxon>
        <taxon>Malvoideae</taxon>
        <taxon>Hibiscus</taxon>
    </lineage>
</organism>
<sequence>MGAIHFYPNSKLQTMFLPRKATHLIRTAIVVAHIIPSPTISCSAANVSRTMVNMNKDCVGIDSHELEPIFEQKRSLRSKVRKALKNMDPNQRSQEDNAIQNSVVESSWFKASKNVCAYISSPALLEVDTSRIITEVLSSPAEERKKLYVPRVEDRNSNMKMLMISSVDDLIENSMNILEPALVDSNGNQREDVMQASDPLDLFILPGLAFDKSGSRLGRSGGYYDLFLKNYQELTKKKRWKQPLLVALSYSIQIIEEGAIPVTPFDIPVDALVSPAGFIPISVAALRRCE</sequence>
<keyword evidence="1" id="KW-0067">ATP-binding</keyword>
<dbReference type="PANTHER" id="PTHR23407">
    <property type="entry name" value="ATPASE INHIBITOR/5-FORMYLTETRAHYDROFOLATE CYCLO-LIGASE"/>
    <property type="match status" value="1"/>
</dbReference>
<evidence type="ECO:0000313" key="2">
    <source>
        <dbReference type="EMBL" id="KAE8659325.1"/>
    </source>
</evidence>
<comment type="cofactor">
    <cofactor evidence="1">
        <name>Mg(2+)</name>
        <dbReference type="ChEBI" id="CHEBI:18420"/>
    </cofactor>
</comment>
<dbReference type="AlphaFoldDB" id="A0A6A2WVL0"/>
<dbReference type="InterPro" id="IPR024185">
    <property type="entry name" value="FTHF_cligase-like_sf"/>
</dbReference>
<evidence type="ECO:0000313" key="3">
    <source>
        <dbReference type="Proteomes" id="UP000436088"/>
    </source>
</evidence>
<comment type="caution">
    <text evidence="2">The sequence shown here is derived from an EMBL/GenBank/DDBJ whole genome shotgun (WGS) entry which is preliminary data.</text>
</comment>
<dbReference type="GO" id="GO:0046872">
    <property type="term" value="F:metal ion binding"/>
    <property type="evidence" value="ECO:0007669"/>
    <property type="project" value="UniProtKB-KW"/>
</dbReference>
<dbReference type="GO" id="GO:0030272">
    <property type="term" value="F:5-formyltetrahydrofolate cyclo-ligase activity"/>
    <property type="evidence" value="ECO:0007669"/>
    <property type="project" value="UniProtKB-EC"/>
</dbReference>
<dbReference type="GO" id="GO:0005739">
    <property type="term" value="C:mitochondrion"/>
    <property type="evidence" value="ECO:0007669"/>
    <property type="project" value="TreeGrafter"/>
</dbReference>
<dbReference type="Pfam" id="PF01812">
    <property type="entry name" value="5-FTHF_cyc-lig"/>
    <property type="match status" value="1"/>
</dbReference>
<dbReference type="FunFam" id="3.40.50.10420:FF:000003">
    <property type="entry name" value="5-formyltetrahydrofolate cyclo-ligase"/>
    <property type="match status" value="1"/>
</dbReference>
<dbReference type="Gene3D" id="3.40.50.10420">
    <property type="entry name" value="NagB/RpiA/CoA transferase-like"/>
    <property type="match status" value="1"/>
</dbReference>
<name>A0A6A2WVL0_HIBSY</name>
<dbReference type="InterPro" id="IPR037171">
    <property type="entry name" value="NagB/RpiA_transferase-like"/>
</dbReference>
<dbReference type="EC" id="6.3.3.2" evidence="1"/>
<comment type="catalytic activity">
    <reaction evidence="1">
        <text>(6S)-5-formyl-5,6,7,8-tetrahydrofolate + ATP = (6R)-5,10-methenyltetrahydrofolate + ADP + phosphate</text>
        <dbReference type="Rhea" id="RHEA:10488"/>
        <dbReference type="ChEBI" id="CHEBI:30616"/>
        <dbReference type="ChEBI" id="CHEBI:43474"/>
        <dbReference type="ChEBI" id="CHEBI:57455"/>
        <dbReference type="ChEBI" id="CHEBI:57457"/>
        <dbReference type="ChEBI" id="CHEBI:456216"/>
        <dbReference type="EC" id="6.3.3.2"/>
    </reaction>
</comment>
<keyword evidence="1" id="KW-0479">Metal-binding</keyword>
<evidence type="ECO:0000256" key="1">
    <source>
        <dbReference type="RuleBase" id="RU361279"/>
    </source>
</evidence>
<gene>
    <name evidence="2" type="ORF">F3Y22_tig00116962pilonHSYRG00069</name>
</gene>
<comment type="similarity">
    <text evidence="1">Belongs to the 5-formyltetrahydrofolate cyclo-ligase family.</text>
</comment>
<dbReference type="GO" id="GO:0035999">
    <property type="term" value="P:tetrahydrofolate interconversion"/>
    <property type="evidence" value="ECO:0007669"/>
    <property type="project" value="TreeGrafter"/>
</dbReference>
<keyword evidence="3" id="KW-1185">Reference proteome</keyword>
<dbReference type="GO" id="GO:0005524">
    <property type="term" value="F:ATP binding"/>
    <property type="evidence" value="ECO:0007669"/>
    <property type="project" value="UniProtKB-KW"/>
</dbReference>
<reference evidence="2" key="1">
    <citation type="submission" date="2019-09" db="EMBL/GenBank/DDBJ databases">
        <title>Draft genome information of white flower Hibiscus syriacus.</title>
        <authorList>
            <person name="Kim Y.-M."/>
        </authorList>
    </citation>
    <scope>NUCLEOTIDE SEQUENCE [LARGE SCALE GENOMIC DNA]</scope>
    <source>
        <strain evidence="2">YM2019G1</strain>
    </source>
</reference>